<dbReference type="STRING" id="1903952.BIT28_25835"/>
<sequence length="388" mass="43648">MEFIVFGEDWGRHPSSSQHILTELMGRYEVTWINSIGLRQPKLNWRDINRVREKLYATLGHRSQVKTGSTKKCIPGHAPATIIKPLVWPVAQAPLIKKINNALLNMQLYRKQKRRIIWAALPTAVDYLDICDSDLVIYYCGDDFSSLADVDHHYVTEMEKRLIHRADIILACSPALQNKFPASKTWLLPHGVASSQFAKPASCPADISTNQPNIGFYGSINNWLDQKLLVHLATARPGINFYLVGPVNTDITALSHIPNIHFLPAKPHHQLAGYLQHWTAAILPFIDNDQIRACNPLKLREYLAAGCPVISANFPAVHPYQPLVTTATSPNEWLQAIDSYCQLSHSERQAYAEQASVRIAHESWENRANAVIELINSKLMSEKTDSPS</sequence>
<dbReference type="Proteomes" id="UP000186905">
    <property type="component" value="Unassembled WGS sequence"/>
</dbReference>
<reference evidence="2 3" key="1">
    <citation type="submission" date="2016-09" db="EMBL/GenBank/DDBJ databases">
        <title>Photobacterium proteolyticum sp. nov. a protease producing bacterium isolated from ocean sediments of Laizhou Bay.</title>
        <authorList>
            <person name="Li Y."/>
        </authorList>
    </citation>
    <scope>NUCLEOTIDE SEQUENCE [LARGE SCALE GENOMIC DNA]</scope>
    <source>
        <strain evidence="2 3">13-12</strain>
    </source>
</reference>
<keyword evidence="2" id="KW-0808">Transferase</keyword>
<protein>
    <submittedName>
        <fullName evidence="2">Glycosyl transferase family 1</fullName>
    </submittedName>
</protein>
<organism evidence="2 3">
    <name type="scientific">Photobacterium proteolyticum</name>
    <dbReference type="NCBI Taxonomy" id="1903952"/>
    <lineage>
        <taxon>Bacteria</taxon>
        <taxon>Pseudomonadati</taxon>
        <taxon>Pseudomonadota</taxon>
        <taxon>Gammaproteobacteria</taxon>
        <taxon>Vibrionales</taxon>
        <taxon>Vibrionaceae</taxon>
        <taxon>Photobacterium</taxon>
    </lineage>
</organism>
<dbReference type="InterPro" id="IPR055259">
    <property type="entry name" value="YkvP/CgeB_Glyco_trans-like"/>
</dbReference>
<keyword evidence="3" id="KW-1185">Reference proteome</keyword>
<dbReference type="Gene3D" id="3.40.50.11010">
    <property type="match status" value="1"/>
</dbReference>
<dbReference type="AlphaFoldDB" id="A0A1Q9GUE0"/>
<dbReference type="Pfam" id="PF13524">
    <property type="entry name" value="Glyco_trans_1_2"/>
    <property type="match status" value="1"/>
</dbReference>
<dbReference type="GO" id="GO:0016740">
    <property type="term" value="F:transferase activity"/>
    <property type="evidence" value="ECO:0007669"/>
    <property type="project" value="UniProtKB-KW"/>
</dbReference>
<dbReference type="OrthoDB" id="9769600at2"/>
<dbReference type="Gene3D" id="3.40.50.2000">
    <property type="entry name" value="Glycogen Phosphorylase B"/>
    <property type="match status" value="1"/>
</dbReference>
<feature type="domain" description="Spore protein YkvP/CgeB glycosyl transferase-like" evidence="1">
    <location>
        <begin position="228"/>
        <end position="371"/>
    </location>
</feature>
<name>A0A1Q9GUE0_9GAMM</name>
<accession>A0A1Q9GUE0</accession>
<dbReference type="RefSeq" id="WP_075762895.1">
    <property type="nucleotide sequence ID" value="NZ_MJIL01000053.1"/>
</dbReference>
<evidence type="ECO:0000259" key="1">
    <source>
        <dbReference type="Pfam" id="PF13524"/>
    </source>
</evidence>
<evidence type="ECO:0000313" key="2">
    <source>
        <dbReference type="EMBL" id="OLQ78746.1"/>
    </source>
</evidence>
<gene>
    <name evidence="2" type="ORF">BIT28_25835</name>
</gene>
<comment type="caution">
    <text evidence="2">The sequence shown here is derived from an EMBL/GenBank/DDBJ whole genome shotgun (WGS) entry which is preliminary data.</text>
</comment>
<dbReference type="EMBL" id="MJIL01000053">
    <property type="protein sequence ID" value="OLQ78746.1"/>
    <property type="molecule type" value="Genomic_DNA"/>
</dbReference>
<dbReference type="SUPFAM" id="SSF53756">
    <property type="entry name" value="UDP-Glycosyltransferase/glycogen phosphorylase"/>
    <property type="match status" value="1"/>
</dbReference>
<evidence type="ECO:0000313" key="3">
    <source>
        <dbReference type="Proteomes" id="UP000186905"/>
    </source>
</evidence>
<proteinExistence type="predicted"/>